<reference evidence="1 2" key="1">
    <citation type="submission" date="2024-09" db="EMBL/GenBank/DDBJ databases">
        <authorList>
            <person name="Sun Q."/>
            <person name="Mori K."/>
        </authorList>
    </citation>
    <scope>NUCLEOTIDE SEQUENCE [LARGE SCALE GENOMIC DNA]</scope>
    <source>
        <strain evidence="1 2">TISTR 2452</strain>
    </source>
</reference>
<dbReference type="SUPFAM" id="SSF53098">
    <property type="entry name" value="Ribonuclease H-like"/>
    <property type="match status" value="1"/>
</dbReference>
<dbReference type="InterPro" id="IPR012337">
    <property type="entry name" value="RNaseH-like_sf"/>
</dbReference>
<dbReference type="Gene3D" id="3.30.420.10">
    <property type="entry name" value="Ribonuclease H-like superfamily/Ribonuclease H"/>
    <property type="match status" value="1"/>
</dbReference>
<name>A0ABV5KXU7_9BACL</name>
<dbReference type="RefSeq" id="WP_377500888.1">
    <property type="nucleotide sequence ID" value="NZ_JBHMDO010000047.1"/>
</dbReference>
<sequence>MRFVGIDPATKTGVVVLDESGYVLIETELQGKGEKGKGGELSIPQLVDLENQLYRIIQANDEIVIEQAAPGTQKGITTGMIHGGLRSMIIRRGLRYNDIHVSWTKKYVAETGWSGETGKKRLLKGTEKKAAIAKAVLEHFGYSHKSDNVVDAYIMARAALNLYRIRELQQPIDTLQYQLEVVQSILDKATAAGS</sequence>
<dbReference type="EMBL" id="JBHMDO010000047">
    <property type="protein sequence ID" value="MFB9330057.1"/>
    <property type="molecule type" value="Genomic_DNA"/>
</dbReference>
<comment type="caution">
    <text evidence="1">The sequence shown here is derived from an EMBL/GenBank/DDBJ whole genome shotgun (WGS) entry which is preliminary data.</text>
</comment>
<dbReference type="Proteomes" id="UP001589747">
    <property type="component" value="Unassembled WGS sequence"/>
</dbReference>
<organism evidence="1 2">
    <name type="scientific">Paenibacillus aurantiacus</name>
    <dbReference type="NCBI Taxonomy" id="1936118"/>
    <lineage>
        <taxon>Bacteria</taxon>
        <taxon>Bacillati</taxon>
        <taxon>Bacillota</taxon>
        <taxon>Bacilli</taxon>
        <taxon>Bacillales</taxon>
        <taxon>Paenibacillaceae</taxon>
        <taxon>Paenibacillus</taxon>
    </lineage>
</organism>
<gene>
    <name evidence="1" type="ORF">ACFFSY_29290</name>
</gene>
<proteinExistence type="predicted"/>
<accession>A0ABV5KXU7</accession>
<evidence type="ECO:0000313" key="1">
    <source>
        <dbReference type="EMBL" id="MFB9330057.1"/>
    </source>
</evidence>
<keyword evidence="2" id="KW-1185">Reference proteome</keyword>
<evidence type="ECO:0000313" key="2">
    <source>
        <dbReference type="Proteomes" id="UP001589747"/>
    </source>
</evidence>
<protein>
    <submittedName>
        <fullName evidence="1">Uncharacterized protein</fullName>
    </submittedName>
</protein>
<dbReference type="InterPro" id="IPR036397">
    <property type="entry name" value="RNaseH_sf"/>
</dbReference>